<dbReference type="InterPro" id="IPR000014">
    <property type="entry name" value="PAS"/>
</dbReference>
<dbReference type="Gene3D" id="1.10.287.130">
    <property type="match status" value="1"/>
</dbReference>
<dbReference type="InterPro" id="IPR036890">
    <property type="entry name" value="HATPase_C_sf"/>
</dbReference>
<dbReference type="InterPro" id="IPR036097">
    <property type="entry name" value="HisK_dim/P_sf"/>
</dbReference>
<proteinExistence type="predicted"/>
<evidence type="ECO:0000313" key="13">
    <source>
        <dbReference type="Proteomes" id="UP001256827"/>
    </source>
</evidence>
<dbReference type="Proteomes" id="UP001256827">
    <property type="component" value="Chromosome"/>
</dbReference>
<dbReference type="EMBL" id="CP134050">
    <property type="protein sequence ID" value="WNC14921.1"/>
    <property type="molecule type" value="Genomic_DNA"/>
</dbReference>
<dbReference type="PROSITE" id="PS50109">
    <property type="entry name" value="HIS_KIN"/>
    <property type="match status" value="1"/>
</dbReference>
<keyword evidence="5" id="KW-0547">Nucleotide-binding</keyword>
<dbReference type="InterPro" id="IPR013767">
    <property type="entry name" value="PAS_fold"/>
</dbReference>
<evidence type="ECO:0000256" key="4">
    <source>
        <dbReference type="ARBA" id="ARBA00022679"/>
    </source>
</evidence>
<dbReference type="PANTHER" id="PTHR43065:SF10">
    <property type="entry name" value="PEROXIDE STRESS-ACTIVATED HISTIDINE KINASE MAK3"/>
    <property type="match status" value="1"/>
</dbReference>
<evidence type="ECO:0000313" key="12">
    <source>
        <dbReference type="EMBL" id="WNC14921.1"/>
    </source>
</evidence>
<dbReference type="InterPro" id="IPR003661">
    <property type="entry name" value="HisK_dim/P_dom"/>
</dbReference>
<keyword evidence="8" id="KW-0902">Two-component regulatory system</keyword>
<gene>
    <name evidence="12" type="ORF">RGB73_00535</name>
</gene>
<dbReference type="SMART" id="SM00387">
    <property type="entry name" value="HATPase_c"/>
    <property type="match status" value="1"/>
</dbReference>
<dbReference type="Pfam" id="PF13426">
    <property type="entry name" value="PAS_9"/>
    <property type="match status" value="1"/>
</dbReference>
<keyword evidence="4" id="KW-0808">Transferase</keyword>
<evidence type="ECO:0000259" key="9">
    <source>
        <dbReference type="PROSITE" id="PS50109"/>
    </source>
</evidence>
<dbReference type="InterPro" id="IPR005467">
    <property type="entry name" value="His_kinase_dom"/>
</dbReference>
<dbReference type="RefSeq" id="WP_310767759.1">
    <property type="nucleotide sequence ID" value="NZ_CP134050.1"/>
</dbReference>
<keyword evidence="6" id="KW-0418">Kinase</keyword>
<dbReference type="Pfam" id="PF00512">
    <property type="entry name" value="HisKA"/>
    <property type="match status" value="1"/>
</dbReference>
<feature type="domain" description="PAC" evidence="11">
    <location>
        <begin position="198"/>
        <end position="254"/>
    </location>
</feature>
<dbReference type="InterPro" id="IPR004358">
    <property type="entry name" value="Sig_transdc_His_kin-like_C"/>
</dbReference>
<dbReference type="InterPro" id="IPR000700">
    <property type="entry name" value="PAS-assoc_C"/>
</dbReference>
<dbReference type="SUPFAM" id="SSF47384">
    <property type="entry name" value="Homodimeric domain of signal transducing histidine kinase"/>
    <property type="match status" value="1"/>
</dbReference>
<dbReference type="NCBIfam" id="TIGR00229">
    <property type="entry name" value="sensory_box"/>
    <property type="match status" value="2"/>
</dbReference>
<keyword evidence="13" id="KW-1185">Reference proteome</keyword>
<comment type="catalytic activity">
    <reaction evidence="1">
        <text>ATP + protein L-histidine = ADP + protein N-phospho-L-histidine.</text>
        <dbReference type="EC" id="2.7.13.3"/>
    </reaction>
</comment>
<dbReference type="SMART" id="SM00388">
    <property type="entry name" value="HisKA"/>
    <property type="match status" value="1"/>
</dbReference>
<evidence type="ECO:0000256" key="5">
    <source>
        <dbReference type="ARBA" id="ARBA00022741"/>
    </source>
</evidence>
<dbReference type="PRINTS" id="PR00344">
    <property type="entry name" value="BCTRLSENSOR"/>
</dbReference>
<dbReference type="PANTHER" id="PTHR43065">
    <property type="entry name" value="SENSOR HISTIDINE KINASE"/>
    <property type="match status" value="1"/>
</dbReference>
<dbReference type="Pfam" id="PF02518">
    <property type="entry name" value="HATPase_c"/>
    <property type="match status" value="1"/>
</dbReference>
<feature type="domain" description="Histidine kinase" evidence="9">
    <location>
        <begin position="267"/>
        <end position="476"/>
    </location>
</feature>
<evidence type="ECO:0000259" key="11">
    <source>
        <dbReference type="PROSITE" id="PS50113"/>
    </source>
</evidence>
<dbReference type="PROSITE" id="PS50113">
    <property type="entry name" value="PAC"/>
    <property type="match status" value="1"/>
</dbReference>
<dbReference type="PROSITE" id="PS50112">
    <property type="entry name" value="PAS"/>
    <property type="match status" value="2"/>
</dbReference>
<keyword evidence="3" id="KW-0597">Phosphoprotein</keyword>
<organism evidence="12 13">
    <name type="scientific">Brevibacillus brevis</name>
    <name type="common">Bacillus brevis</name>
    <dbReference type="NCBI Taxonomy" id="1393"/>
    <lineage>
        <taxon>Bacteria</taxon>
        <taxon>Bacillati</taxon>
        <taxon>Bacillota</taxon>
        <taxon>Bacilli</taxon>
        <taxon>Bacillales</taxon>
        <taxon>Paenibacillaceae</taxon>
        <taxon>Brevibacillus</taxon>
    </lineage>
</organism>
<feature type="domain" description="PAS" evidence="10">
    <location>
        <begin position="131"/>
        <end position="176"/>
    </location>
</feature>
<dbReference type="Gene3D" id="3.30.565.10">
    <property type="entry name" value="Histidine kinase-like ATPase, C-terminal domain"/>
    <property type="match status" value="1"/>
</dbReference>
<accession>A0ABY9T4G6</accession>
<evidence type="ECO:0000256" key="3">
    <source>
        <dbReference type="ARBA" id="ARBA00022553"/>
    </source>
</evidence>
<dbReference type="CDD" id="cd00082">
    <property type="entry name" value="HisKA"/>
    <property type="match status" value="1"/>
</dbReference>
<dbReference type="Pfam" id="PF00989">
    <property type="entry name" value="PAS"/>
    <property type="match status" value="1"/>
</dbReference>
<dbReference type="SUPFAM" id="SSF55874">
    <property type="entry name" value="ATPase domain of HSP90 chaperone/DNA topoisomerase II/histidine kinase"/>
    <property type="match status" value="1"/>
</dbReference>
<evidence type="ECO:0000256" key="6">
    <source>
        <dbReference type="ARBA" id="ARBA00022777"/>
    </source>
</evidence>
<feature type="domain" description="PAS" evidence="10">
    <location>
        <begin position="12"/>
        <end position="64"/>
    </location>
</feature>
<keyword evidence="7 12" id="KW-0067">ATP-binding</keyword>
<name>A0ABY9T4G6_BREBE</name>
<dbReference type="InterPro" id="IPR003594">
    <property type="entry name" value="HATPase_dom"/>
</dbReference>
<dbReference type="SUPFAM" id="SSF55785">
    <property type="entry name" value="PYP-like sensor domain (PAS domain)"/>
    <property type="match status" value="2"/>
</dbReference>
<evidence type="ECO:0000256" key="7">
    <source>
        <dbReference type="ARBA" id="ARBA00022840"/>
    </source>
</evidence>
<evidence type="ECO:0000256" key="2">
    <source>
        <dbReference type="ARBA" id="ARBA00012438"/>
    </source>
</evidence>
<dbReference type="GO" id="GO:0005524">
    <property type="term" value="F:ATP binding"/>
    <property type="evidence" value="ECO:0007669"/>
    <property type="project" value="UniProtKB-KW"/>
</dbReference>
<evidence type="ECO:0000256" key="1">
    <source>
        <dbReference type="ARBA" id="ARBA00000085"/>
    </source>
</evidence>
<dbReference type="Gene3D" id="3.30.450.20">
    <property type="entry name" value="PAS domain"/>
    <property type="match status" value="2"/>
</dbReference>
<evidence type="ECO:0000259" key="10">
    <source>
        <dbReference type="PROSITE" id="PS50112"/>
    </source>
</evidence>
<dbReference type="SMART" id="SM00091">
    <property type="entry name" value="PAS"/>
    <property type="match status" value="2"/>
</dbReference>
<dbReference type="EC" id="2.7.13.3" evidence="2"/>
<protein>
    <recommendedName>
        <fullName evidence="2">histidine kinase</fullName>
        <ecNumber evidence="2">2.7.13.3</ecNumber>
    </recommendedName>
</protein>
<dbReference type="CDD" id="cd00130">
    <property type="entry name" value="PAS"/>
    <property type="match status" value="2"/>
</dbReference>
<evidence type="ECO:0000256" key="8">
    <source>
        <dbReference type="ARBA" id="ARBA00023012"/>
    </source>
</evidence>
<reference evidence="12 13" key="1">
    <citation type="submission" date="2023-09" db="EMBL/GenBank/DDBJ databases">
        <title>Complete Genome and Methylome dissection of Bacillus brevis NEB573 original source of BbsI restriction endonuclease.</title>
        <authorList>
            <person name="Fomenkov A."/>
            <person name="Roberts R.D."/>
        </authorList>
    </citation>
    <scope>NUCLEOTIDE SEQUENCE [LARGE SCALE GENOMIC DNA]</scope>
    <source>
        <strain evidence="12 13">NEB573</strain>
    </source>
</reference>
<sequence length="476" mass="53310">MSASFSLHLVGSSGRLQQFIHQLPTAVFVVNQAGSIVEVNEQLLRVTGFSRDQLVNQPFQTILPFDGSVDQMLAEYIQKEAESDSNVEVEWRSKQGVCGKTPAMIMVQQAQQPLYLIHLYQLAKETDFTLPQRLLAKLTQDSSLGLFVMDEQANIVEASHTACKLLGMERLNVINKHVDQVFAGIPEQHRLIKKELLEGVKLHNIAMSWTNDNQRYELIVDANTLHDDTGKTVGAFVLFKDITNLRSFEQKIERNERLAMIGQIAAGTAHEIRNPLTSIKGFLQMFLKSFSDSGMDREKTYTEIMLTEINRINSLVSEFLLLSKPRNIQYSMVDLNTVFSEILPIVESQAILYGIDVKFASNGKLPMVVGDTELLKQVFINICKNGIEAMGEQGTLHISHHIDQDGDKVSIDIHDSGPGIPLYIIDKIFDPFFTTKEEGTGLGLSVCQKIIHDIGGQIRVSSKGYGTTFHIMLPYL</sequence>
<dbReference type="InterPro" id="IPR035965">
    <property type="entry name" value="PAS-like_dom_sf"/>
</dbReference>